<sequence length="393" mass="44014">MEEALRRLNGLAPIPEPDPQQDFISDHPKKCPTTTTTTTKRTARENGGTMRYRGVRRRPWGRYAAEIRDPQSKERRWLGTFDTAEEAACAYDCAARAMRGLKARTNFVYPTSPPSATTEHHLFPHFTFPKQSHNHSNNNNLNRHNRPLGWPSSSSSSNSHVSDFSSPSNSSLNMFLFRDYLNPASNNPSLVASAQQLYNPGNNNITCSCSGSSSSTVPGCCGLNSAGGDMENSKITTEADNEEFEFFPREHSDSGLLEEIVHKFLPKSKPAEIRMKEETLSLSTPQLPPPPQPVYDHGMFTSSTSLSYESLRKKEVTKAEDCYNNVSNYDHQGFSMQQLESFQNGYGYSTGQGLPLRSDLHLMMNEAAGYSIMEDIFQHPEFLNEFVARMQNA</sequence>
<accession>A0AAE1JXX0</accession>
<dbReference type="PANTHER" id="PTHR31677:SF146">
    <property type="entry name" value="ETHYLENE-RESPONSIVE TRANSCRIPTION FACTOR ESR2"/>
    <property type="match status" value="1"/>
</dbReference>
<dbReference type="GO" id="GO:0003677">
    <property type="term" value="F:DNA binding"/>
    <property type="evidence" value="ECO:0007669"/>
    <property type="project" value="UniProtKB-KW"/>
</dbReference>
<keyword evidence="3" id="KW-0805">Transcription regulation</keyword>
<keyword evidence="4" id="KW-0238">DNA-binding</keyword>
<feature type="domain" description="AP2/ERF" evidence="8">
    <location>
        <begin position="51"/>
        <end position="108"/>
    </location>
</feature>
<feature type="region of interest" description="Disordered" evidence="7">
    <location>
        <begin position="1"/>
        <end position="41"/>
    </location>
</feature>
<evidence type="ECO:0000256" key="3">
    <source>
        <dbReference type="ARBA" id="ARBA00023015"/>
    </source>
</evidence>
<feature type="compositionally biased region" description="Low complexity" evidence="7">
    <location>
        <begin position="152"/>
        <end position="163"/>
    </location>
</feature>
<keyword evidence="6" id="KW-0539">Nucleus</keyword>
<evidence type="ECO:0000256" key="4">
    <source>
        <dbReference type="ARBA" id="ARBA00023125"/>
    </source>
</evidence>
<evidence type="ECO:0000256" key="5">
    <source>
        <dbReference type="ARBA" id="ARBA00023163"/>
    </source>
</evidence>
<dbReference type="PANTHER" id="PTHR31677">
    <property type="entry name" value="AP2 DOMAIN CLASS TRANSCRIPTION FACTOR"/>
    <property type="match status" value="1"/>
</dbReference>
<comment type="subcellular location">
    <subcellularLocation>
        <location evidence="1">Nucleus</location>
    </subcellularLocation>
</comment>
<dbReference type="PRINTS" id="PR00367">
    <property type="entry name" value="ETHRSPELEMNT"/>
</dbReference>
<evidence type="ECO:0000256" key="1">
    <source>
        <dbReference type="ARBA" id="ARBA00004123"/>
    </source>
</evidence>
<dbReference type="EMBL" id="JAWXYG010000010">
    <property type="protein sequence ID" value="KAK4261379.1"/>
    <property type="molecule type" value="Genomic_DNA"/>
</dbReference>
<dbReference type="Proteomes" id="UP001293593">
    <property type="component" value="Unassembled WGS sequence"/>
</dbReference>
<name>A0AAE1JXX0_9FABA</name>
<dbReference type="SMART" id="SM00380">
    <property type="entry name" value="AP2"/>
    <property type="match status" value="1"/>
</dbReference>
<keyword evidence="5" id="KW-0804">Transcription</keyword>
<evidence type="ECO:0000256" key="7">
    <source>
        <dbReference type="SAM" id="MobiDB-lite"/>
    </source>
</evidence>
<dbReference type="Gene3D" id="3.30.730.10">
    <property type="entry name" value="AP2/ERF domain"/>
    <property type="match status" value="1"/>
</dbReference>
<evidence type="ECO:0000256" key="2">
    <source>
        <dbReference type="ARBA" id="ARBA00022745"/>
    </source>
</evidence>
<dbReference type="FunFam" id="3.30.730.10:FF:000001">
    <property type="entry name" value="Ethylene-responsive transcription factor 2"/>
    <property type="match status" value="1"/>
</dbReference>
<reference evidence="9" key="1">
    <citation type="submission" date="2023-10" db="EMBL/GenBank/DDBJ databases">
        <title>Chromosome-level genome of the transformable northern wattle, Acacia crassicarpa.</title>
        <authorList>
            <person name="Massaro I."/>
            <person name="Sinha N.R."/>
            <person name="Poethig S."/>
            <person name="Leichty A.R."/>
        </authorList>
    </citation>
    <scope>NUCLEOTIDE SEQUENCE</scope>
    <source>
        <strain evidence="9">Acra3RX</strain>
        <tissue evidence="9">Leaf</tissue>
    </source>
</reference>
<dbReference type="GO" id="GO:0005634">
    <property type="term" value="C:nucleus"/>
    <property type="evidence" value="ECO:0007669"/>
    <property type="project" value="UniProtKB-SubCell"/>
</dbReference>
<dbReference type="GO" id="GO:0009873">
    <property type="term" value="P:ethylene-activated signaling pathway"/>
    <property type="evidence" value="ECO:0007669"/>
    <property type="project" value="UniProtKB-KW"/>
</dbReference>
<keyword evidence="2" id="KW-0936">Ethylene signaling pathway</keyword>
<keyword evidence="10" id="KW-1185">Reference proteome</keyword>
<dbReference type="InterPro" id="IPR036955">
    <property type="entry name" value="AP2/ERF_dom_sf"/>
</dbReference>
<evidence type="ECO:0000256" key="6">
    <source>
        <dbReference type="ARBA" id="ARBA00023242"/>
    </source>
</evidence>
<dbReference type="AlphaFoldDB" id="A0AAE1JXX0"/>
<feature type="region of interest" description="Disordered" evidence="7">
    <location>
        <begin position="127"/>
        <end position="163"/>
    </location>
</feature>
<dbReference type="InterPro" id="IPR016177">
    <property type="entry name" value="DNA-bd_dom_sf"/>
</dbReference>
<organism evidence="9 10">
    <name type="scientific">Acacia crassicarpa</name>
    <name type="common">northern wattle</name>
    <dbReference type="NCBI Taxonomy" id="499986"/>
    <lineage>
        <taxon>Eukaryota</taxon>
        <taxon>Viridiplantae</taxon>
        <taxon>Streptophyta</taxon>
        <taxon>Embryophyta</taxon>
        <taxon>Tracheophyta</taxon>
        <taxon>Spermatophyta</taxon>
        <taxon>Magnoliopsida</taxon>
        <taxon>eudicotyledons</taxon>
        <taxon>Gunneridae</taxon>
        <taxon>Pentapetalae</taxon>
        <taxon>rosids</taxon>
        <taxon>fabids</taxon>
        <taxon>Fabales</taxon>
        <taxon>Fabaceae</taxon>
        <taxon>Caesalpinioideae</taxon>
        <taxon>mimosoid clade</taxon>
        <taxon>Acacieae</taxon>
        <taxon>Acacia</taxon>
    </lineage>
</organism>
<proteinExistence type="predicted"/>
<gene>
    <name evidence="9" type="ORF">QN277_004384</name>
</gene>
<dbReference type="GO" id="GO:0003700">
    <property type="term" value="F:DNA-binding transcription factor activity"/>
    <property type="evidence" value="ECO:0007669"/>
    <property type="project" value="InterPro"/>
</dbReference>
<dbReference type="CDD" id="cd00018">
    <property type="entry name" value="AP2"/>
    <property type="match status" value="1"/>
</dbReference>
<dbReference type="SUPFAM" id="SSF54171">
    <property type="entry name" value="DNA-binding domain"/>
    <property type="match status" value="1"/>
</dbReference>
<dbReference type="PROSITE" id="PS51032">
    <property type="entry name" value="AP2_ERF"/>
    <property type="match status" value="1"/>
</dbReference>
<dbReference type="Pfam" id="PF00847">
    <property type="entry name" value="AP2"/>
    <property type="match status" value="1"/>
</dbReference>
<comment type="caution">
    <text evidence="9">The sequence shown here is derived from an EMBL/GenBank/DDBJ whole genome shotgun (WGS) entry which is preliminary data.</text>
</comment>
<evidence type="ECO:0000313" key="9">
    <source>
        <dbReference type="EMBL" id="KAK4261379.1"/>
    </source>
</evidence>
<dbReference type="InterPro" id="IPR001471">
    <property type="entry name" value="AP2/ERF_dom"/>
</dbReference>
<evidence type="ECO:0000259" key="8">
    <source>
        <dbReference type="PROSITE" id="PS51032"/>
    </source>
</evidence>
<evidence type="ECO:0000313" key="10">
    <source>
        <dbReference type="Proteomes" id="UP001293593"/>
    </source>
</evidence>
<protein>
    <recommendedName>
        <fullName evidence="8">AP2/ERF domain-containing protein</fullName>
    </recommendedName>
</protein>